<protein>
    <submittedName>
        <fullName evidence="2">TAXI family TRAP transporter solute-binding subunit</fullName>
    </submittedName>
</protein>
<feature type="signal peptide" evidence="1">
    <location>
        <begin position="1"/>
        <end position="22"/>
    </location>
</feature>
<dbReference type="PANTHER" id="PTHR42941">
    <property type="entry name" value="SLL1037 PROTEIN"/>
    <property type="match status" value="1"/>
</dbReference>
<accession>A0ABX8ADH8</accession>
<dbReference type="EMBL" id="CP036498">
    <property type="protein sequence ID" value="QUS41798.1"/>
    <property type="molecule type" value="Genomic_DNA"/>
</dbReference>
<dbReference type="PROSITE" id="PS51257">
    <property type="entry name" value="PROKAR_LIPOPROTEIN"/>
    <property type="match status" value="1"/>
</dbReference>
<keyword evidence="3" id="KW-1185">Reference proteome</keyword>
<dbReference type="PANTHER" id="PTHR42941:SF1">
    <property type="entry name" value="SLL1037 PROTEIN"/>
    <property type="match status" value="1"/>
</dbReference>
<evidence type="ECO:0000313" key="2">
    <source>
        <dbReference type="EMBL" id="QUS41798.1"/>
    </source>
</evidence>
<dbReference type="CDD" id="cd13569">
    <property type="entry name" value="PBP2_TAXI_TRAP_like_1"/>
    <property type="match status" value="1"/>
</dbReference>
<gene>
    <name evidence="2" type="ORF">RPMA_25320</name>
</gene>
<organism evidence="2 3">
    <name type="scientific">Tardiphaga alba</name>
    <dbReference type="NCBI Taxonomy" id="340268"/>
    <lineage>
        <taxon>Bacteria</taxon>
        <taxon>Pseudomonadati</taxon>
        <taxon>Pseudomonadota</taxon>
        <taxon>Alphaproteobacteria</taxon>
        <taxon>Hyphomicrobiales</taxon>
        <taxon>Nitrobacteraceae</taxon>
        <taxon>Tardiphaga</taxon>
    </lineage>
</organism>
<dbReference type="NCBIfam" id="TIGR02122">
    <property type="entry name" value="TRAP_TAXI"/>
    <property type="match status" value="1"/>
</dbReference>
<dbReference type="SUPFAM" id="SSF53850">
    <property type="entry name" value="Periplasmic binding protein-like II"/>
    <property type="match status" value="1"/>
</dbReference>
<reference evidence="2 3" key="1">
    <citation type="submission" date="2019-02" db="EMBL/GenBank/DDBJ databases">
        <title>Emended description of the genus Rhodopseudomonas and description of Rhodopseudomonas albus sp. nov., a non-phototrophic, heavy-metal-tolerant bacterium isolated from garden soil.</title>
        <authorList>
            <person name="Bao Z."/>
            <person name="Cao W.W."/>
            <person name="Sato Y."/>
            <person name="Nishizawa T."/>
            <person name="Zhao J."/>
            <person name="Guo Y."/>
            <person name="Ohta H."/>
        </authorList>
    </citation>
    <scope>NUCLEOTIDE SEQUENCE [LARGE SCALE GENOMIC DNA]</scope>
    <source>
        <strain evidence="2 3">SK50-23</strain>
    </source>
</reference>
<feature type="chain" id="PRO_5045659348" evidence="1">
    <location>
        <begin position="23"/>
        <end position="318"/>
    </location>
</feature>
<name>A0ABX8ADH8_9BRAD</name>
<dbReference type="Proteomes" id="UP000682843">
    <property type="component" value="Chromosome"/>
</dbReference>
<dbReference type="Gene3D" id="3.40.190.10">
    <property type="entry name" value="Periplasmic binding protein-like II"/>
    <property type="match status" value="2"/>
</dbReference>
<dbReference type="RefSeq" id="WP_211910438.1">
    <property type="nucleotide sequence ID" value="NZ_CP036498.1"/>
</dbReference>
<evidence type="ECO:0000256" key="1">
    <source>
        <dbReference type="SAM" id="SignalP"/>
    </source>
</evidence>
<keyword evidence="1" id="KW-0732">Signal</keyword>
<dbReference type="InterPro" id="IPR011852">
    <property type="entry name" value="TRAP_TAXI"/>
</dbReference>
<evidence type="ECO:0000313" key="3">
    <source>
        <dbReference type="Proteomes" id="UP000682843"/>
    </source>
</evidence>
<proteinExistence type="predicted"/>
<sequence>MKWTAFSFALLGIACVTHPATAQEKTIAIATGGTGGIFYPLGGGLANLLSKKLPNTQATGEVTGGSVDNIKLLESGQADLGFMTGDVASDAIKGEQKFKKPVPLKTIVAVYSSPVHVVTIAGTGIEKFADLKGKRISGGAPGSASEAQTFRLLEAAGLDKDKDVKRERLSVAESAAALKDRKIDAFFWGGGVPTAAVVDLAATPGVHIKLIEIDHLLEPIVKKYGQIFAPSVIKAGSYPGQTTDSKGFAAWNQIMATDKMSDETAYAITKTIFENKADLVAVHKEAENINLATQTPAQSPAPYHPGTLKYLKEVGAVK</sequence>
<dbReference type="Pfam" id="PF16868">
    <property type="entry name" value="NMT1_3"/>
    <property type="match status" value="1"/>
</dbReference>